<dbReference type="GO" id="GO:0015020">
    <property type="term" value="F:glucuronosyltransferase activity"/>
    <property type="evidence" value="ECO:0007669"/>
    <property type="project" value="InterPro"/>
</dbReference>
<gene>
    <name evidence="7" type="ORF">HHK36_029703</name>
</gene>
<dbReference type="InterPro" id="IPR003406">
    <property type="entry name" value="Glyco_trans_14"/>
</dbReference>
<dbReference type="PANTHER" id="PTHR45719">
    <property type="entry name" value="GLYCOSYLTRANSFERASE"/>
    <property type="match status" value="1"/>
</dbReference>
<dbReference type="OrthoDB" id="2019572at2759"/>
<comment type="caution">
    <text evidence="7">The sequence shown here is derived from an EMBL/GenBank/DDBJ whole genome shotgun (WGS) entry which is preliminary data.</text>
</comment>
<keyword evidence="3" id="KW-0808">Transferase</keyword>
<comment type="subcellular location">
    <subcellularLocation>
        <location evidence="1">Membrane</location>
        <topology evidence="1">Single-pass type II membrane protein</topology>
    </subcellularLocation>
</comment>
<keyword evidence="2" id="KW-0328">Glycosyltransferase</keyword>
<name>A0A834YBS2_TETSI</name>
<organism evidence="7 8">
    <name type="scientific">Tetracentron sinense</name>
    <name type="common">Spur-leaf</name>
    <dbReference type="NCBI Taxonomy" id="13715"/>
    <lineage>
        <taxon>Eukaryota</taxon>
        <taxon>Viridiplantae</taxon>
        <taxon>Streptophyta</taxon>
        <taxon>Embryophyta</taxon>
        <taxon>Tracheophyta</taxon>
        <taxon>Spermatophyta</taxon>
        <taxon>Magnoliopsida</taxon>
        <taxon>Trochodendrales</taxon>
        <taxon>Trochodendraceae</taxon>
        <taxon>Tetracentron</taxon>
    </lineage>
</organism>
<dbReference type="EMBL" id="JABCRI010000023">
    <property type="protein sequence ID" value="KAF8378364.1"/>
    <property type="molecule type" value="Genomic_DNA"/>
</dbReference>
<evidence type="ECO:0000256" key="5">
    <source>
        <dbReference type="ARBA" id="ARBA00023180"/>
    </source>
</evidence>
<keyword evidence="6" id="KW-0812">Transmembrane</keyword>
<proteinExistence type="predicted"/>
<evidence type="ECO:0000256" key="1">
    <source>
        <dbReference type="ARBA" id="ARBA00004606"/>
    </source>
</evidence>
<dbReference type="PANTHER" id="PTHR45719:SF3">
    <property type="entry name" value="BETA-GLUCURONOSYLTRANSFERASE GLCAT14A"/>
    <property type="match status" value="1"/>
</dbReference>
<protein>
    <submittedName>
        <fullName evidence="7">Uncharacterized protein</fullName>
    </submittedName>
</protein>
<dbReference type="GO" id="GO:0016020">
    <property type="term" value="C:membrane"/>
    <property type="evidence" value="ECO:0007669"/>
    <property type="project" value="UniProtKB-SubCell"/>
</dbReference>
<reference evidence="7 8" key="1">
    <citation type="submission" date="2020-04" db="EMBL/GenBank/DDBJ databases">
        <title>Plant Genome Project.</title>
        <authorList>
            <person name="Zhang R.-G."/>
        </authorList>
    </citation>
    <scope>NUCLEOTIDE SEQUENCE [LARGE SCALE GENOMIC DNA]</scope>
    <source>
        <strain evidence="7">YNK0</strain>
        <tissue evidence="7">Leaf</tissue>
    </source>
</reference>
<evidence type="ECO:0000256" key="4">
    <source>
        <dbReference type="ARBA" id="ARBA00023136"/>
    </source>
</evidence>
<dbReference type="OMA" id="KGDLFWV"/>
<keyword evidence="5" id="KW-0325">Glycoprotein</keyword>
<dbReference type="AlphaFoldDB" id="A0A834YBS2"/>
<evidence type="ECO:0000256" key="3">
    <source>
        <dbReference type="ARBA" id="ARBA00022679"/>
    </source>
</evidence>
<dbReference type="Proteomes" id="UP000655225">
    <property type="component" value="Unassembled WGS sequence"/>
</dbReference>
<evidence type="ECO:0000313" key="7">
    <source>
        <dbReference type="EMBL" id="KAF8378364.1"/>
    </source>
</evidence>
<dbReference type="Pfam" id="PF02485">
    <property type="entry name" value="Branch"/>
    <property type="match status" value="2"/>
</dbReference>
<sequence length="487" mass="55646">MKRLKGYLHLRQPPNLERKWIFPVTIGCLVTLFLLFLTTLTSPDGIPLLPFYRSRTGSGAVFVESIVRPVPLSSLPPPPRLAYLISGSIGDGKMLKRTLQALYHPLNRYVVHLDLESPSKERVDLHDFVKNHPVFSAVGNVRMITKANLVTYRGPTMVANTLHAAAILLREGGDWDWFINLSAADYPLVTQDDLLHTFSYLPRDLNFIDHTSDIGWKEFQRAKPIIMDPGLYMTKKSDVFWVRQRRSIPTAFKLFTGSEIERNSFYPLPEAENESEVMLIQTDLTLYRIDKQRYIDYRTVRLFIKPDVLSIMCQTIGSAWMALSRPFIDFCIWGWDNLPRTVLMYYANFISSPEGYFHTVICNAQEFRNTTVNSDLHFISWDNPPKQHPHHLTLNDMSKMIDSNAPFARKFTRDDPVLDKIDAELLFRGQGMLVPGGWCIGSRKNGTDPCSVVGNTAALRPGPGAKRLERLIVSLLSNENFRPKQCK</sequence>
<accession>A0A834YBS2</accession>
<keyword evidence="8" id="KW-1185">Reference proteome</keyword>
<evidence type="ECO:0000313" key="8">
    <source>
        <dbReference type="Proteomes" id="UP000655225"/>
    </source>
</evidence>
<keyword evidence="6" id="KW-1133">Transmembrane helix</keyword>
<keyword evidence="4 6" id="KW-0472">Membrane</keyword>
<evidence type="ECO:0000256" key="6">
    <source>
        <dbReference type="SAM" id="Phobius"/>
    </source>
</evidence>
<evidence type="ECO:0000256" key="2">
    <source>
        <dbReference type="ARBA" id="ARBA00022676"/>
    </source>
</evidence>
<dbReference type="InterPro" id="IPR044610">
    <property type="entry name" value="GLCAT14A/B/C"/>
</dbReference>
<feature type="transmembrane region" description="Helical" evidence="6">
    <location>
        <begin position="20"/>
        <end position="40"/>
    </location>
</feature>